<evidence type="ECO:0000313" key="11">
    <source>
        <dbReference type="Proteomes" id="UP000242188"/>
    </source>
</evidence>
<dbReference type="EMBL" id="NEDP02005443">
    <property type="protein sequence ID" value="OWF40841.1"/>
    <property type="molecule type" value="Genomic_DNA"/>
</dbReference>
<dbReference type="SUPFAM" id="SSF46785">
    <property type="entry name" value="Winged helix' DNA-binding domain"/>
    <property type="match status" value="1"/>
</dbReference>
<dbReference type="OrthoDB" id="76676at2759"/>
<keyword evidence="4 8" id="KW-0238">DNA-binding</keyword>
<feature type="compositionally biased region" description="Low complexity" evidence="9">
    <location>
        <begin position="1"/>
        <end position="18"/>
    </location>
</feature>
<dbReference type="STRING" id="6573.A0A210PWH8"/>
<dbReference type="InterPro" id="IPR011039">
    <property type="entry name" value="TFIIF_interaction"/>
</dbReference>
<feature type="region of interest" description="Disordered" evidence="9">
    <location>
        <begin position="200"/>
        <end position="450"/>
    </location>
</feature>
<feature type="region of interest" description="Disordered" evidence="9">
    <location>
        <begin position="1"/>
        <end position="20"/>
    </location>
</feature>
<dbReference type="Proteomes" id="UP000242188">
    <property type="component" value="Unassembled WGS sequence"/>
</dbReference>
<comment type="subcellular location">
    <subcellularLocation>
        <location evidence="1 8">Nucleus</location>
    </subcellularLocation>
</comment>
<gene>
    <name evidence="10" type="ORF">KP79_PYT09243</name>
</gene>
<accession>A0A210PWH8</accession>
<dbReference type="GO" id="GO:0003677">
    <property type="term" value="F:DNA binding"/>
    <property type="evidence" value="ECO:0007669"/>
    <property type="project" value="UniProtKB-KW"/>
</dbReference>
<feature type="compositionally biased region" description="Basic and acidic residues" evidence="9">
    <location>
        <begin position="200"/>
        <end position="216"/>
    </location>
</feature>
<dbReference type="PANTHER" id="PTHR13011">
    <property type="entry name" value="TFIIF-ALPHA"/>
    <property type="match status" value="1"/>
</dbReference>
<sequence length="513" mass="58843">MATSTPQPQPSGSSNSTQEYVVRVPKDRQKQYRMMKFSSGANIDFAKLAQEQTPVRMERENNLKEYKTAHGIDMMPKFGAGSEFGREQKETARRKKYGIMMKRYVPNNQPWLMKVGKAKEAKKFKGVREGTIAENTSYYIFTQCPDGAFEAFPIEEWYNFSPMVQYKYLNSEEAEEEFTRRDKTLNYFSIMVRKRIKNEEDADNAKLDEEEKVKEKSQKKKKQGFLLTDDMDDEEEESDDGYDDEDENKGSEDKKPKKKTKRGAKPKKTAKHNSDDEAVEESDEGDFDDRELDYITDSDSSLSETGDREKSDHYQEKGVDEERGLKKLLDSDESSEDEEEKKKQEEKEKEEAAKKEKKKKDGSDSDSSSSSSDSDSDIEKDEKISSAIFMQKKEKRVSPVPRAATPSSAETEDKNSLKRKLETEAQVSKKMRTDSPSLGAHGSSSGGITEESIRRYLMRKPMTTKELLHKFKSKRVNMTKDAMMSAIATLLKKISPKKEMVKNVMYLSLKKDG</sequence>
<dbReference type="InterPro" id="IPR036388">
    <property type="entry name" value="WH-like_DNA-bd_sf"/>
</dbReference>
<keyword evidence="11" id="KW-1185">Reference proteome</keyword>
<keyword evidence="3 8" id="KW-0805">Transcription regulation</keyword>
<dbReference type="GO" id="GO:0005674">
    <property type="term" value="C:transcription factor TFIIF complex"/>
    <property type="evidence" value="ECO:0007669"/>
    <property type="project" value="TreeGrafter"/>
</dbReference>
<reference evidence="10 11" key="1">
    <citation type="journal article" date="2017" name="Nat. Ecol. Evol.">
        <title>Scallop genome provides insights into evolution of bilaterian karyotype and development.</title>
        <authorList>
            <person name="Wang S."/>
            <person name="Zhang J."/>
            <person name="Jiao W."/>
            <person name="Li J."/>
            <person name="Xun X."/>
            <person name="Sun Y."/>
            <person name="Guo X."/>
            <person name="Huan P."/>
            <person name="Dong B."/>
            <person name="Zhang L."/>
            <person name="Hu X."/>
            <person name="Sun X."/>
            <person name="Wang J."/>
            <person name="Zhao C."/>
            <person name="Wang Y."/>
            <person name="Wang D."/>
            <person name="Huang X."/>
            <person name="Wang R."/>
            <person name="Lv J."/>
            <person name="Li Y."/>
            <person name="Zhang Z."/>
            <person name="Liu B."/>
            <person name="Lu W."/>
            <person name="Hui Y."/>
            <person name="Liang J."/>
            <person name="Zhou Z."/>
            <person name="Hou R."/>
            <person name="Li X."/>
            <person name="Liu Y."/>
            <person name="Li H."/>
            <person name="Ning X."/>
            <person name="Lin Y."/>
            <person name="Zhao L."/>
            <person name="Xing Q."/>
            <person name="Dou J."/>
            <person name="Li Y."/>
            <person name="Mao J."/>
            <person name="Guo H."/>
            <person name="Dou H."/>
            <person name="Li T."/>
            <person name="Mu C."/>
            <person name="Jiang W."/>
            <person name="Fu Q."/>
            <person name="Fu X."/>
            <person name="Miao Y."/>
            <person name="Liu J."/>
            <person name="Yu Q."/>
            <person name="Li R."/>
            <person name="Liao H."/>
            <person name="Li X."/>
            <person name="Kong Y."/>
            <person name="Jiang Z."/>
            <person name="Chourrout D."/>
            <person name="Li R."/>
            <person name="Bao Z."/>
        </authorList>
    </citation>
    <scope>NUCLEOTIDE SEQUENCE [LARGE SCALE GENOMIC DNA]</scope>
    <source>
        <strain evidence="10 11">PY_sf001</strain>
    </source>
</reference>
<dbReference type="GO" id="GO:0006367">
    <property type="term" value="P:transcription initiation at RNA polymerase II promoter"/>
    <property type="evidence" value="ECO:0007669"/>
    <property type="project" value="InterPro"/>
</dbReference>
<feature type="compositionally biased region" description="Basic and acidic residues" evidence="9">
    <location>
        <begin position="411"/>
        <end position="423"/>
    </location>
</feature>
<feature type="compositionally biased region" description="Basic and acidic residues" evidence="9">
    <location>
        <begin position="340"/>
        <end position="363"/>
    </location>
</feature>
<feature type="compositionally biased region" description="Basic and acidic residues" evidence="9">
    <location>
        <begin position="305"/>
        <end position="330"/>
    </location>
</feature>
<dbReference type="InterPro" id="IPR008851">
    <property type="entry name" value="TFIIF-alpha"/>
</dbReference>
<name>A0A210PWH8_MIZYE</name>
<organism evidence="10 11">
    <name type="scientific">Mizuhopecten yessoensis</name>
    <name type="common">Japanese scallop</name>
    <name type="synonym">Patinopecten yessoensis</name>
    <dbReference type="NCBI Taxonomy" id="6573"/>
    <lineage>
        <taxon>Eukaryota</taxon>
        <taxon>Metazoa</taxon>
        <taxon>Spiralia</taxon>
        <taxon>Lophotrochozoa</taxon>
        <taxon>Mollusca</taxon>
        <taxon>Bivalvia</taxon>
        <taxon>Autobranchia</taxon>
        <taxon>Pteriomorphia</taxon>
        <taxon>Pectinida</taxon>
        <taxon>Pectinoidea</taxon>
        <taxon>Pectinidae</taxon>
        <taxon>Mizuhopecten</taxon>
    </lineage>
</organism>
<evidence type="ECO:0000256" key="1">
    <source>
        <dbReference type="ARBA" id="ARBA00004123"/>
    </source>
</evidence>
<protein>
    <recommendedName>
        <fullName evidence="8">Transcription initiation factor IIF subunit alpha</fullName>
    </recommendedName>
</protein>
<dbReference type="AlphaFoldDB" id="A0A210PWH8"/>
<keyword evidence="5 8" id="KW-0804">Transcription</keyword>
<evidence type="ECO:0000256" key="8">
    <source>
        <dbReference type="RuleBase" id="RU366044"/>
    </source>
</evidence>
<feature type="compositionally biased region" description="Acidic residues" evidence="9">
    <location>
        <begin position="229"/>
        <end position="247"/>
    </location>
</feature>
<dbReference type="InterPro" id="IPR036390">
    <property type="entry name" value="WH_DNA-bd_sf"/>
</dbReference>
<feature type="compositionally biased region" description="Basic residues" evidence="9">
    <location>
        <begin position="256"/>
        <end position="271"/>
    </location>
</feature>
<dbReference type="GO" id="GO:0016251">
    <property type="term" value="F:RNA polymerase II general transcription initiation factor activity"/>
    <property type="evidence" value="ECO:0007669"/>
    <property type="project" value="TreeGrafter"/>
</dbReference>
<comment type="caution">
    <text evidence="10">The sequence shown here is derived from an EMBL/GenBank/DDBJ whole genome shotgun (WGS) entry which is preliminary data.</text>
</comment>
<proteinExistence type="inferred from homology"/>
<evidence type="ECO:0000256" key="9">
    <source>
        <dbReference type="SAM" id="MobiDB-lite"/>
    </source>
</evidence>
<dbReference type="PANTHER" id="PTHR13011:SF0">
    <property type="entry name" value="GENERAL TRANSCRIPTION FACTOR IIF SUBUNIT 1"/>
    <property type="match status" value="1"/>
</dbReference>
<evidence type="ECO:0000256" key="5">
    <source>
        <dbReference type="ARBA" id="ARBA00023163"/>
    </source>
</evidence>
<dbReference type="Pfam" id="PF05793">
    <property type="entry name" value="TFIIF_alpha"/>
    <property type="match status" value="1"/>
</dbReference>
<evidence type="ECO:0000256" key="7">
    <source>
        <dbReference type="ARBA" id="ARBA00025232"/>
    </source>
</evidence>
<evidence type="ECO:0000256" key="3">
    <source>
        <dbReference type="ARBA" id="ARBA00023015"/>
    </source>
</evidence>
<evidence type="ECO:0000256" key="6">
    <source>
        <dbReference type="ARBA" id="ARBA00023242"/>
    </source>
</evidence>
<dbReference type="GO" id="GO:0032968">
    <property type="term" value="P:positive regulation of transcription elongation by RNA polymerase II"/>
    <property type="evidence" value="ECO:0007669"/>
    <property type="project" value="InterPro"/>
</dbReference>
<evidence type="ECO:0000256" key="4">
    <source>
        <dbReference type="ARBA" id="ARBA00023125"/>
    </source>
</evidence>
<dbReference type="SUPFAM" id="SSF50916">
    <property type="entry name" value="Rap30/74 interaction domains"/>
    <property type="match status" value="1"/>
</dbReference>
<feature type="compositionally biased region" description="Acidic residues" evidence="9">
    <location>
        <begin position="276"/>
        <end position="296"/>
    </location>
</feature>
<comment type="similarity">
    <text evidence="2 8">Belongs to the TFIIF alpha subunit family.</text>
</comment>
<evidence type="ECO:0000256" key="2">
    <source>
        <dbReference type="ARBA" id="ARBA00005249"/>
    </source>
</evidence>
<dbReference type="Gene3D" id="1.10.10.10">
    <property type="entry name" value="Winged helix-like DNA-binding domain superfamily/Winged helix DNA-binding domain"/>
    <property type="match status" value="1"/>
</dbReference>
<keyword evidence="6 8" id="KW-0539">Nucleus</keyword>
<dbReference type="GO" id="GO:0001096">
    <property type="term" value="F:TFIIF-class transcription factor complex binding"/>
    <property type="evidence" value="ECO:0007669"/>
    <property type="project" value="TreeGrafter"/>
</dbReference>
<evidence type="ECO:0000313" key="10">
    <source>
        <dbReference type="EMBL" id="OWF40841.1"/>
    </source>
</evidence>
<comment type="function">
    <text evidence="7 8">TFIIF is a general transcription initiation factor that binds to RNA polymerase II and helps to recruit it to the initiation complex in collaboration with TFIIB. It promotes transcription elongation.</text>
</comment>